<feature type="compositionally biased region" description="Polar residues" evidence="1">
    <location>
        <begin position="89"/>
        <end position="100"/>
    </location>
</feature>
<evidence type="ECO:0000313" key="2">
    <source>
        <dbReference type="EMBL" id="KAL0154918.1"/>
    </source>
</evidence>
<accession>A0ABD0N084</accession>
<feature type="non-terminal residue" evidence="2">
    <location>
        <position position="281"/>
    </location>
</feature>
<dbReference type="EMBL" id="JAMKFB020000025">
    <property type="protein sequence ID" value="KAL0154918.1"/>
    <property type="molecule type" value="Genomic_DNA"/>
</dbReference>
<feature type="compositionally biased region" description="Polar residues" evidence="1">
    <location>
        <begin position="41"/>
        <end position="57"/>
    </location>
</feature>
<feature type="region of interest" description="Disordered" evidence="1">
    <location>
        <begin position="257"/>
        <end position="281"/>
    </location>
</feature>
<dbReference type="PANTHER" id="PTHR14633">
    <property type="entry name" value="LITTLE ELONGATION COMPLEX SUBUNIT 2"/>
    <property type="match status" value="1"/>
</dbReference>
<organism evidence="2 3">
    <name type="scientific">Cirrhinus mrigala</name>
    <name type="common">Mrigala</name>
    <dbReference type="NCBI Taxonomy" id="683832"/>
    <lineage>
        <taxon>Eukaryota</taxon>
        <taxon>Metazoa</taxon>
        <taxon>Chordata</taxon>
        <taxon>Craniata</taxon>
        <taxon>Vertebrata</taxon>
        <taxon>Euteleostomi</taxon>
        <taxon>Actinopterygii</taxon>
        <taxon>Neopterygii</taxon>
        <taxon>Teleostei</taxon>
        <taxon>Ostariophysi</taxon>
        <taxon>Cypriniformes</taxon>
        <taxon>Cyprinidae</taxon>
        <taxon>Labeoninae</taxon>
        <taxon>Labeonini</taxon>
        <taxon>Cirrhinus</taxon>
    </lineage>
</organism>
<feature type="non-terminal residue" evidence="2">
    <location>
        <position position="1"/>
    </location>
</feature>
<keyword evidence="3" id="KW-1185">Reference proteome</keyword>
<feature type="compositionally biased region" description="Basic and acidic residues" evidence="1">
    <location>
        <begin position="234"/>
        <end position="244"/>
    </location>
</feature>
<name>A0ABD0N084_CIRMR</name>
<feature type="region of interest" description="Disordered" evidence="1">
    <location>
        <begin position="221"/>
        <end position="245"/>
    </location>
</feature>
<dbReference type="Proteomes" id="UP001529510">
    <property type="component" value="Unassembled WGS sequence"/>
</dbReference>
<protein>
    <submittedName>
        <fullName evidence="2">Uncharacterized protein</fullName>
    </submittedName>
</protein>
<evidence type="ECO:0000256" key="1">
    <source>
        <dbReference type="SAM" id="MobiDB-lite"/>
    </source>
</evidence>
<sequence length="281" mass="30364">ISRSVVAFDDGGMDFGTDLTDLESFGESYKPSKKVKEQNEPKTASTNPTATPSQHTPSPKKPTGSLVTTKRTSTSQEAPTEPLEVTVVQGETNTSGNGTINKSANSEKESASEDSKEKTKISSAQCPPSKRPRHMMEDRTDQDMDSDEERLVIDDIFSPKRSQTQVSPAEVSSPQAPDLATTGPANPPSKAAKKGVKRPRISGECDQLGQILRMQDAMLKSTPSKNQEPVKPNVPEDKAPEVKAHSLVKQCVTSYLESKEGQEEDTTLPADVPVMVAAQRK</sequence>
<feature type="region of interest" description="Disordered" evidence="1">
    <location>
        <begin position="1"/>
        <end position="202"/>
    </location>
</feature>
<dbReference type="AlphaFoldDB" id="A0ABD0N084"/>
<feature type="compositionally biased region" description="Basic and acidic residues" evidence="1">
    <location>
        <begin position="105"/>
        <end position="120"/>
    </location>
</feature>
<feature type="compositionally biased region" description="Basic residues" evidence="1">
    <location>
        <begin position="191"/>
        <end position="200"/>
    </location>
</feature>
<comment type="caution">
    <text evidence="2">The sequence shown here is derived from an EMBL/GenBank/DDBJ whole genome shotgun (WGS) entry which is preliminary data.</text>
</comment>
<reference evidence="2 3" key="1">
    <citation type="submission" date="2024-05" db="EMBL/GenBank/DDBJ databases">
        <title>Genome sequencing and assembly of Indian major carp, Cirrhinus mrigala (Hamilton, 1822).</title>
        <authorList>
            <person name="Mohindra V."/>
            <person name="Chowdhury L.M."/>
            <person name="Lal K."/>
            <person name="Jena J.K."/>
        </authorList>
    </citation>
    <scope>NUCLEOTIDE SEQUENCE [LARGE SCALE GENOMIC DNA]</scope>
    <source>
        <strain evidence="2">CM1030</strain>
        <tissue evidence="2">Blood</tissue>
    </source>
</reference>
<feature type="compositionally biased region" description="Polar residues" evidence="1">
    <location>
        <begin position="160"/>
        <end position="175"/>
    </location>
</feature>
<dbReference type="PANTHER" id="PTHR14633:SF3">
    <property type="entry name" value="LITTLE ELONGATION COMPLEX SUBUNIT 2"/>
    <property type="match status" value="1"/>
</dbReference>
<feature type="compositionally biased region" description="Polar residues" evidence="1">
    <location>
        <begin position="65"/>
        <end position="78"/>
    </location>
</feature>
<proteinExistence type="predicted"/>
<gene>
    <name evidence="2" type="ORF">M9458_049181</name>
</gene>
<evidence type="ECO:0000313" key="3">
    <source>
        <dbReference type="Proteomes" id="UP001529510"/>
    </source>
</evidence>